<proteinExistence type="predicted"/>
<dbReference type="Gene3D" id="3.40.50.280">
    <property type="entry name" value="Cobalamin-binding domain"/>
    <property type="match status" value="1"/>
</dbReference>
<dbReference type="InterPro" id="IPR023404">
    <property type="entry name" value="rSAM_horseshoe"/>
</dbReference>
<dbReference type="GO" id="GO:0031419">
    <property type="term" value="F:cobalamin binding"/>
    <property type="evidence" value="ECO:0007669"/>
    <property type="project" value="InterPro"/>
</dbReference>
<evidence type="ECO:0000313" key="9">
    <source>
        <dbReference type="Proteomes" id="UP000229364"/>
    </source>
</evidence>
<feature type="domain" description="Radical SAM core" evidence="7">
    <location>
        <begin position="196"/>
        <end position="431"/>
    </location>
</feature>
<dbReference type="Pfam" id="PF02310">
    <property type="entry name" value="B12-binding"/>
    <property type="match status" value="1"/>
</dbReference>
<dbReference type="SFLD" id="SFLDS00029">
    <property type="entry name" value="Radical_SAM"/>
    <property type="match status" value="1"/>
</dbReference>
<dbReference type="InterPro" id="IPR058240">
    <property type="entry name" value="rSAM_sf"/>
</dbReference>
<evidence type="ECO:0000259" key="7">
    <source>
        <dbReference type="PROSITE" id="PS51918"/>
    </source>
</evidence>
<dbReference type="CDD" id="cd02068">
    <property type="entry name" value="radical_SAM_B12_BD"/>
    <property type="match status" value="1"/>
</dbReference>
<dbReference type="EMBL" id="PFPR01000071">
    <property type="protein sequence ID" value="PJA01414.1"/>
    <property type="molecule type" value="Genomic_DNA"/>
</dbReference>
<dbReference type="PROSITE" id="PS51332">
    <property type="entry name" value="B12_BINDING"/>
    <property type="match status" value="1"/>
</dbReference>
<dbReference type="PANTHER" id="PTHR43409">
    <property type="entry name" value="ANAEROBIC MAGNESIUM-PROTOPORPHYRIN IX MONOMETHYL ESTER CYCLASE-RELATED"/>
    <property type="match status" value="1"/>
</dbReference>
<dbReference type="Proteomes" id="UP000229364">
    <property type="component" value="Unassembled WGS sequence"/>
</dbReference>
<dbReference type="Pfam" id="PF04055">
    <property type="entry name" value="Radical_SAM"/>
    <property type="match status" value="1"/>
</dbReference>
<dbReference type="SFLD" id="SFLDG01123">
    <property type="entry name" value="methyltransferase_(Class_B)"/>
    <property type="match status" value="1"/>
</dbReference>
<dbReference type="SUPFAM" id="SSF102114">
    <property type="entry name" value="Radical SAM enzymes"/>
    <property type="match status" value="1"/>
</dbReference>
<organism evidence="8 9">
    <name type="scientific">bacterium (Candidatus Gribaldobacteria) CG_4_10_14_0_2_um_filter_41_16</name>
    <dbReference type="NCBI Taxonomy" id="2014265"/>
    <lineage>
        <taxon>Bacteria</taxon>
        <taxon>Candidatus Gribaldobacteria</taxon>
    </lineage>
</organism>
<evidence type="ECO:0000256" key="1">
    <source>
        <dbReference type="ARBA" id="ARBA00001966"/>
    </source>
</evidence>
<dbReference type="GO" id="GO:0046872">
    <property type="term" value="F:metal ion binding"/>
    <property type="evidence" value="ECO:0007669"/>
    <property type="project" value="UniProtKB-KW"/>
</dbReference>
<dbReference type="PROSITE" id="PS51918">
    <property type="entry name" value="RADICAL_SAM"/>
    <property type="match status" value="1"/>
</dbReference>
<dbReference type="InterPro" id="IPR007197">
    <property type="entry name" value="rSAM"/>
</dbReference>
<dbReference type="GO" id="GO:0003824">
    <property type="term" value="F:catalytic activity"/>
    <property type="evidence" value="ECO:0007669"/>
    <property type="project" value="InterPro"/>
</dbReference>
<sequence>MLASQNKNGPIVLVSGDISYVFPSGYGYLAGYLVERGEEVKILIRPKDEADYPKLAKKIMDLKPLLVGFGGLYTDLYPIKEITPLLAGRDFPIIIGGQMVTPTPEFAVEVTGADIGVIGEGEIILYNLVKTLREGGDLSKVKGLVLNRGEEKILTGPGEYIEDLAKLPKIPYDLFPSTEWLNVGRMYLNMPQPHNQFADRTVTVHGGRGCPFRCNFCYHHSRARYRPVADMMADAKELIKKYNANHLFFDDDLAMVSSARAQELMDGIKKLGKKIEYSMSVRMDILSRTDDRLLREMKISGCRCLGPGIESGSQRILDIMNKKITVDQIITGLRRLKDAGILTTASIMVGQLSERPEDVRQSIDLMKETLSYDKNINYAFTICTPFPGSELYDICFKKGIFKTHYDFFERFGKHGGFADITANMTEMSDEELLGWYKNIKLAYKLEKRKAVGPAVYKLESLMIRANRFDGRLKKKFFDKLLDNFLGRIINKSYNFCYDLMQLGFDKLRLYLLGVKKFK</sequence>
<gene>
    <name evidence="8" type="ORF">COX74_02855</name>
</gene>
<dbReference type="InterPro" id="IPR006158">
    <property type="entry name" value="Cobalamin-bd"/>
</dbReference>
<keyword evidence="2" id="KW-0949">S-adenosyl-L-methionine</keyword>
<evidence type="ECO:0000256" key="3">
    <source>
        <dbReference type="ARBA" id="ARBA00022723"/>
    </source>
</evidence>
<accession>A0A2M7VHU0</accession>
<dbReference type="AlphaFoldDB" id="A0A2M7VHU0"/>
<comment type="caution">
    <text evidence="8">The sequence shown here is derived from an EMBL/GenBank/DDBJ whole genome shotgun (WGS) entry which is preliminary data.</text>
</comment>
<evidence type="ECO:0000259" key="6">
    <source>
        <dbReference type="PROSITE" id="PS51332"/>
    </source>
</evidence>
<evidence type="ECO:0000256" key="4">
    <source>
        <dbReference type="ARBA" id="ARBA00023004"/>
    </source>
</evidence>
<keyword evidence="3" id="KW-0479">Metal-binding</keyword>
<dbReference type="GO" id="GO:0051539">
    <property type="term" value="F:4 iron, 4 sulfur cluster binding"/>
    <property type="evidence" value="ECO:0007669"/>
    <property type="project" value="UniProtKB-KW"/>
</dbReference>
<keyword evidence="4" id="KW-0408">Iron</keyword>
<evidence type="ECO:0000256" key="2">
    <source>
        <dbReference type="ARBA" id="ARBA00022691"/>
    </source>
</evidence>
<dbReference type="SFLD" id="SFLDG01082">
    <property type="entry name" value="B12-binding_domain_containing"/>
    <property type="match status" value="1"/>
</dbReference>
<dbReference type="InterPro" id="IPR051198">
    <property type="entry name" value="BchE-like"/>
</dbReference>
<comment type="cofactor">
    <cofactor evidence="1">
        <name>[4Fe-4S] cluster</name>
        <dbReference type="ChEBI" id="CHEBI:49883"/>
    </cofactor>
</comment>
<dbReference type="CDD" id="cd01335">
    <property type="entry name" value="Radical_SAM"/>
    <property type="match status" value="1"/>
</dbReference>
<name>A0A2M7VHU0_9BACT</name>
<dbReference type="SMART" id="SM00729">
    <property type="entry name" value="Elp3"/>
    <property type="match status" value="1"/>
</dbReference>
<protein>
    <submittedName>
        <fullName evidence="8">Uncharacterized protein</fullName>
    </submittedName>
</protein>
<dbReference type="InterPro" id="IPR006638">
    <property type="entry name" value="Elp3/MiaA/NifB-like_rSAM"/>
</dbReference>
<keyword evidence="5" id="KW-0411">Iron-sulfur</keyword>
<dbReference type="InterPro" id="IPR034466">
    <property type="entry name" value="Methyltransferase_Class_B"/>
</dbReference>
<evidence type="ECO:0000313" key="8">
    <source>
        <dbReference type="EMBL" id="PJA01414.1"/>
    </source>
</evidence>
<feature type="domain" description="B12-binding" evidence="6">
    <location>
        <begin position="9"/>
        <end position="139"/>
    </location>
</feature>
<evidence type="ECO:0000256" key="5">
    <source>
        <dbReference type="ARBA" id="ARBA00023014"/>
    </source>
</evidence>
<reference evidence="9" key="1">
    <citation type="submission" date="2017-09" db="EMBL/GenBank/DDBJ databases">
        <title>Depth-based differentiation of microbial function through sediment-hosted aquifers and enrichment of novel symbionts in the deep terrestrial subsurface.</title>
        <authorList>
            <person name="Probst A.J."/>
            <person name="Ladd B."/>
            <person name="Jarett J.K."/>
            <person name="Geller-Mcgrath D.E."/>
            <person name="Sieber C.M.K."/>
            <person name="Emerson J.B."/>
            <person name="Anantharaman K."/>
            <person name="Thomas B.C."/>
            <person name="Malmstrom R."/>
            <person name="Stieglmeier M."/>
            <person name="Klingl A."/>
            <person name="Woyke T."/>
            <person name="Ryan C.M."/>
            <person name="Banfield J.F."/>
        </authorList>
    </citation>
    <scope>NUCLEOTIDE SEQUENCE [LARGE SCALE GENOMIC DNA]</scope>
</reference>
<dbReference type="Gene3D" id="3.80.30.20">
    <property type="entry name" value="tm_1862 like domain"/>
    <property type="match status" value="1"/>
</dbReference>